<dbReference type="Proteomes" id="UP001220324">
    <property type="component" value="Unassembled WGS sequence"/>
</dbReference>
<dbReference type="EMBL" id="JAQIZZ010000008">
    <property type="protein sequence ID" value="KAJ5525348.1"/>
    <property type="molecule type" value="Genomic_DNA"/>
</dbReference>
<feature type="non-terminal residue" evidence="2">
    <location>
        <position position="1"/>
    </location>
</feature>
<feature type="region of interest" description="Disordered" evidence="1">
    <location>
        <begin position="193"/>
        <end position="213"/>
    </location>
</feature>
<sequence length="442" mass="48929">VNENCATLLSNFDYPSTLDATELDLLSHYLTHTSQNIPFDDLDHYALSVGIPNIAFKSRPVMSSLIALAAACKCHDLVKSNTSLEGQAVIQIQELLMLAERHHRSSLQHIQVAMAQSDCYDNILANAALMVLYASASHSVRVHLATSAKRSGQKLPDELLPQHSQWMSFTRAAHIASTAILDGIVESMTDIQTEQNPPTPTVNTPALPNQHLNGTVVLSPQDGPTENTRRLFLPLVVSTYTQALKILRGKPSNHLTFDACLEALSVLETCASDALSTNKTVERHNSPRIEPLVLKHIKKVSPWVGEYMASVTSMKSPKALRRTIMSFLNKAPAKFLNIVQSMLDSSFAEAGIENMMAPNSSEPQIPLLDSTRLLIMDIFAHWLVLVMLLDGVWWIGGIGQWELGRVIALIKPRVSLHQPIDTRETWWPESMHCVKLELTSCL</sequence>
<organism evidence="2 3">
    <name type="scientific">Penicillium frequentans</name>
    <dbReference type="NCBI Taxonomy" id="3151616"/>
    <lineage>
        <taxon>Eukaryota</taxon>
        <taxon>Fungi</taxon>
        <taxon>Dikarya</taxon>
        <taxon>Ascomycota</taxon>
        <taxon>Pezizomycotina</taxon>
        <taxon>Eurotiomycetes</taxon>
        <taxon>Eurotiomycetidae</taxon>
        <taxon>Eurotiales</taxon>
        <taxon>Aspergillaceae</taxon>
        <taxon>Penicillium</taxon>
    </lineage>
</organism>
<comment type="caution">
    <text evidence="2">The sequence shown here is derived from an EMBL/GenBank/DDBJ whole genome shotgun (WGS) entry which is preliminary data.</text>
</comment>
<protein>
    <recommendedName>
        <fullName evidence="4">Transcription factor domain-containing protein</fullName>
    </recommendedName>
</protein>
<dbReference type="InterPro" id="IPR052400">
    <property type="entry name" value="Zn2-C6_fungal_TF"/>
</dbReference>
<evidence type="ECO:0000313" key="3">
    <source>
        <dbReference type="Proteomes" id="UP001220324"/>
    </source>
</evidence>
<evidence type="ECO:0000256" key="1">
    <source>
        <dbReference type="SAM" id="MobiDB-lite"/>
    </source>
</evidence>
<name>A0AAD6GA52_9EURO</name>
<accession>A0AAD6GA52</accession>
<dbReference type="GO" id="GO:0000981">
    <property type="term" value="F:DNA-binding transcription factor activity, RNA polymerase II-specific"/>
    <property type="evidence" value="ECO:0007669"/>
    <property type="project" value="TreeGrafter"/>
</dbReference>
<evidence type="ECO:0008006" key="4">
    <source>
        <dbReference type="Google" id="ProtNLM"/>
    </source>
</evidence>
<keyword evidence="3" id="KW-1185">Reference proteome</keyword>
<reference evidence="2 3" key="1">
    <citation type="journal article" date="2023" name="IMA Fungus">
        <title>Comparative genomic study of the Penicillium genus elucidates a diverse pangenome and 15 lateral gene transfer events.</title>
        <authorList>
            <person name="Petersen C."/>
            <person name="Sorensen T."/>
            <person name="Nielsen M.R."/>
            <person name="Sondergaard T.E."/>
            <person name="Sorensen J.L."/>
            <person name="Fitzpatrick D.A."/>
            <person name="Frisvad J.C."/>
            <person name="Nielsen K.L."/>
        </authorList>
    </citation>
    <scope>NUCLEOTIDE SEQUENCE [LARGE SCALE GENOMIC DNA]</scope>
    <source>
        <strain evidence="2 3">IBT 35679</strain>
    </source>
</reference>
<dbReference type="PANTHER" id="PTHR47657:SF14">
    <property type="entry name" value="ZN(2)-C6 FUNGAL-TYPE DOMAIN-CONTAINING PROTEIN"/>
    <property type="match status" value="1"/>
</dbReference>
<dbReference type="AlphaFoldDB" id="A0AAD6GA52"/>
<proteinExistence type="predicted"/>
<evidence type="ECO:0000313" key="2">
    <source>
        <dbReference type="EMBL" id="KAJ5525348.1"/>
    </source>
</evidence>
<dbReference type="PANTHER" id="PTHR47657">
    <property type="entry name" value="STEROL REGULATORY ELEMENT-BINDING PROTEIN ECM22"/>
    <property type="match status" value="1"/>
</dbReference>
<gene>
    <name evidence="2" type="ORF">N7494_011998</name>
</gene>